<dbReference type="AlphaFoldDB" id="A0A4U0X5J7"/>
<organism evidence="1 2">
    <name type="scientific">Friedmanniomyces simplex</name>
    <dbReference type="NCBI Taxonomy" id="329884"/>
    <lineage>
        <taxon>Eukaryota</taxon>
        <taxon>Fungi</taxon>
        <taxon>Dikarya</taxon>
        <taxon>Ascomycota</taxon>
        <taxon>Pezizomycotina</taxon>
        <taxon>Dothideomycetes</taxon>
        <taxon>Dothideomycetidae</taxon>
        <taxon>Mycosphaerellales</taxon>
        <taxon>Teratosphaeriaceae</taxon>
        <taxon>Friedmanniomyces</taxon>
    </lineage>
</organism>
<gene>
    <name evidence="1" type="ORF">B0A55_10828</name>
</gene>
<evidence type="ECO:0000313" key="1">
    <source>
        <dbReference type="EMBL" id="TKA71714.1"/>
    </source>
</evidence>
<comment type="caution">
    <text evidence="1">The sequence shown here is derived from an EMBL/GenBank/DDBJ whole genome shotgun (WGS) entry which is preliminary data.</text>
</comment>
<sequence length="316" mass="36257">MLDYELSNESEEPNPEWAFEVMDKVMGTAELSDMIIDEWICAECPGPVELDDALQQAAFCDLVTKMQTTFQLGDSTWARCWRNLQFADYLRTVNSMHDIPANYRPSIQHLLIVHPLDLNNQFDYGLHRPLIQQTTTRFTSLRTLVNDFNFPTHTLLNFFGHANHIQFFVGELTRWLGDVRALQGNNRQLSVLLTDQMVARDDRTAEINVVGQANNVVAQQMVNNMGQIYRIVFPHDILDFTDPAEEQPFRAALRRWILDIRALQPTNVTLQRSVVLTDATYEVDEEAAEMNVMGQASLQVAQMMMMNALGRVYRIA</sequence>
<keyword evidence="2" id="KW-1185">Reference proteome</keyword>
<evidence type="ECO:0000313" key="2">
    <source>
        <dbReference type="Proteomes" id="UP000309340"/>
    </source>
</evidence>
<protein>
    <submittedName>
        <fullName evidence="1">Uncharacterized protein</fullName>
    </submittedName>
</protein>
<dbReference type="Proteomes" id="UP000309340">
    <property type="component" value="Unassembled WGS sequence"/>
</dbReference>
<reference evidence="1 2" key="1">
    <citation type="submission" date="2017-03" db="EMBL/GenBank/DDBJ databases">
        <title>Genomes of endolithic fungi from Antarctica.</title>
        <authorList>
            <person name="Coleine C."/>
            <person name="Masonjones S."/>
            <person name="Stajich J.E."/>
        </authorList>
    </citation>
    <scope>NUCLEOTIDE SEQUENCE [LARGE SCALE GENOMIC DNA]</scope>
    <source>
        <strain evidence="1 2">CCFEE 5184</strain>
    </source>
</reference>
<name>A0A4U0X5J7_9PEZI</name>
<dbReference type="EMBL" id="NAJQ01000339">
    <property type="protein sequence ID" value="TKA71714.1"/>
    <property type="molecule type" value="Genomic_DNA"/>
</dbReference>
<proteinExistence type="predicted"/>
<accession>A0A4U0X5J7</accession>